<dbReference type="GO" id="GO:0046872">
    <property type="term" value="F:metal ion binding"/>
    <property type="evidence" value="ECO:0007669"/>
    <property type="project" value="UniProtKB-KW"/>
</dbReference>
<proteinExistence type="predicted"/>
<dbReference type="STRING" id="909663.GCA_000512235_00987"/>
<dbReference type="Gene3D" id="3.30.70.100">
    <property type="match status" value="1"/>
</dbReference>
<sequence>MAETKIAIEGMSCQHCVMAVKKALGSVPGILETDVRIGSATVTFDDSKVKKEDIENSIEKAGYTIVRK</sequence>
<dbReference type="EMBL" id="JAAYEE010000097">
    <property type="protein sequence ID" value="NLW34970.1"/>
    <property type="molecule type" value="Genomic_DNA"/>
</dbReference>
<evidence type="ECO:0000313" key="2">
    <source>
        <dbReference type="EMBL" id="NLW34970.1"/>
    </source>
</evidence>
<dbReference type="SUPFAM" id="SSF55008">
    <property type="entry name" value="HMA, heavy metal-associated domain"/>
    <property type="match status" value="1"/>
</dbReference>
<evidence type="ECO:0000313" key="3">
    <source>
        <dbReference type="Proteomes" id="UP000777265"/>
    </source>
</evidence>
<reference evidence="2" key="1">
    <citation type="journal article" date="2020" name="Biotechnol. Biofuels">
        <title>New insights from the biogas microbiome by comprehensive genome-resolved metagenomics of nearly 1600 species originating from multiple anaerobic digesters.</title>
        <authorList>
            <person name="Campanaro S."/>
            <person name="Treu L."/>
            <person name="Rodriguez-R L.M."/>
            <person name="Kovalovszki A."/>
            <person name="Ziels R.M."/>
            <person name="Maus I."/>
            <person name="Zhu X."/>
            <person name="Kougias P.G."/>
            <person name="Basile A."/>
            <person name="Luo G."/>
            <person name="Schluter A."/>
            <person name="Konstantinidis K.T."/>
            <person name="Angelidaki I."/>
        </authorList>
    </citation>
    <scope>NUCLEOTIDE SEQUENCE</scope>
    <source>
        <strain evidence="2">AS06rmzACSIP_7</strain>
    </source>
</reference>
<name>A0A351TZT4_9BACT</name>
<accession>A0A351TZT4</accession>
<dbReference type="Proteomes" id="UP000777265">
    <property type="component" value="Unassembled WGS sequence"/>
</dbReference>
<dbReference type="PROSITE" id="PS50846">
    <property type="entry name" value="HMA_2"/>
    <property type="match status" value="1"/>
</dbReference>
<evidence type="ECO:0000256" key="1">
    <source>
        <dbReference type="ARBA" id="ARBA00022723"/>
    </source>
</evidence>
<dbReference type="AlphaFoldDB" id="A0A351TZT4"/>
<gene>
    <name evidence="2" type="ORF">GXY80_05730</name>
</gene>
<organism evidence="2 3">
    <name type="scientific">Syntrophorhabdus aromaticivorans</name>
    <dbReference type="NCBI Taxonomy" id="328301"/>
    <lineage>
        <taxon>Bacteria</taxon>
        <taxon>Pseudomonadati</taxon>
        <taxon>Thermodesulfobacteriota</taxon>
        <taxon>Syntrophorhabdia</taxon>
        <taxon>Syntrophorhabdales</taxon>
        <taxon>Syntrophorhabdaceae</taxon>
        <taxon>Syntrophorhabdus</taxon>
    </lineage>
</organism>
<protein>
    <submittedName>
        <fullName evidence="2">Heavy-metal-associated domain-containing protein</fullName>
    </submittedName>
</protein>
<comment type="caution">
    <text evidence="2">The sequence shown here is derived from an EMBL/GenBank/DDBJ whole genome shotgun (WGS) entry which is preliminary data.</text>
</comment>
<reference evidence="2" key="2">
    <citation type="submission" date="2020-01" db="EMBL/GenBank/DDBJ databases">
        <authorList>
            <person name="Campanaro S."/>
        </authorList>
    </citation>
    <scope>NUCLEOTIDE SEQUENCE</scope>
    <source>
        <strain evidence="2">AS06rmzACSIP_7</strain>
    </source>
</reference>
<dbReference type="InterPro" id="IPR006121">
    <property type="entry name" value="HMA_dom"/>
</dbReference>
<dbReference type="Pfam" id="PF00403">
    <property type="entry name" value="HMA"/>
    <property type="match status" value="1"/>
</dbReference>
<keyword evidence="1" id="KW-0479">Metal-binding</keyword>
<dbReference type="InterPro" id="IPR036163">
    <property type="entry name" value="HMA_dom_sf"/>
</dbReference>
<dbReference type="FunFam" id="3.30.70.100:FF:000001">
    <property type="entry name" value="ATPase copper transporting beta"/>
    <property type="match status" value="1"/>
</dbReference>
<dbReference type="CDD" id="cd00371">
    <property type="entry name" value="HMA"/>
    <property type="match status" value="1"/>
</dbReference>